<feature type="transmembrane region" description="Helical" evidence="1">
    <location>
        <begin position="33"/>
        <end position="53"/>
    </location>
</feature>
<keyword evidence="1" id="KW-0812">Transmembrane</keyword>
<dbReference type="OrthoDB" id="6017175at2759"/>
<proteinExistence type="predicted"/>
<accession>A0A401NGC7</accession>
<dbReference type="AlphaFoldDB" id="A0A401NGC7"/>
<keyword evidence="1" id="KW-0472">Membrane</keyword>
<sequence length="189" mass="21421">YQEQIGHRMLHYWLAHLAYHFSRQLPKRSRTKFEILVVLMVTIFLLPQIFVLLRPKSSRYCVQPLLVNLTSFIIFTFIMTGFTVVLTLMDPIPNEVKVAFHVYGVGSFAQGIATTAFTVAASQCANTTPELYYLSLVLSVLSVLATVLVGFLIPFWLADLFNKGMVLNRRSRAGVCQKPVANCSHLWHV</sequence>
<name>A0A401NGC7_SCYTO</name>
<organism evidence="2 3">
    <name type="scientific">Scyliorhinus torazame</name>
    <name type="common">Cloudy catshark</name>
    <name type="synonym">Catulus torazame</name>
    <dbReference type="NCBI Taxonomy" id="75743"/>
    <lineage>
        <taxon>Eukaryota</taxon>
        <taxon>Metazoa</taxon>
        <taxon>Chordata</taxon>
        <taxon>Craniata</taxon>
        <taxon>Vertebrata</taxon>
        <taxon>Chondrichthyes</taxon>
        <taxon>Elasmobranchii</taxon>
        <taxon>Galeomorphii</taxon>
        <taxon>Galeoidea</taxon>
        <taxon>Carcharhiniformes</taxon>
        <taxon>Scyliorhinidae</taxon>
        <taxon>Scyliorhinus</taxon>
    </lineage>
</organism>
<dbReference type="OMA" id="SGMGLIW"/>
<gene>
    <name evidence="2" type="ORF">scyTo_0012586</name>
</gene>
<protein>
    <submittedName>
        <fullName evidence="2">Uncharacterized protein</fullName>
    </submittedName>
</protein>
<evidence type="ECO:0000313" key="2">
    <source>
        <dbReference type="EMBL" id="GCB59771.1"/>
    </source>
</evidence>
<reference evidence="2 3" key="1">
    <citation type="journal article" date="2018" name="Nat. Ecol. Evol.">
        <title>Shark genomes provide insights into elasmobranch evolution and the origin of vertebrates.</title>
        <authorList>
            <person name="Hara Y"/>
            <person name="Yamaguchi K"/>
            <person name="Onimaru K"/>
            <person name="Kadota M"/>
            <person name="Koyanagi M"/>
            <person name="Keeley SD"/>
            <person name="Tatsumi K"/>
            <person name="Tanaka K"/>
            <person name="Motone F"/>
            <person name="Kageyama Y"/>
            <person name="Nozu R"/>
            <person name="Adachi N"/>
            <person name="Nishimura O"/>
            <person name="Nakagawa R"/>
            <person name="Tanegashima C"/>
            <person name="Kiyatake I"/>
            <person name="Matsumoto R"/>
            <person name="Murakumo K"/>
            <person name="Nishida K"/>
            <person name="Terakita A"/>
            <person name="Kuratani S"/>
            <person name="Sato K"/>
            <person name="Hyodo S Kuraku.S."/>
        </authorList>
    </citation>
    <scope>NUCLEOTIDE SEQUENCE [LARGE SCALE GENOMIC DNA]</scope>
</reference>
<comment type="caution">
    <text evidence="2">The sequence shown here is derived from an EMBL/GenBank/DDBJ whole genome shotgun (WGS) entry which is preliminary data.</text>
</comment>
<feature type="transmembrane region" description="Helical" evidence="1">
    <location>
        <begin position="65"/>
        <end position="88"/>
    </location>
</feature>
<feature type="non-terminal residue" evidence="2">
    <location>
        <position position="1"/>
    </location>
</feature>
<feature type="transmembrane region" description="Helical" evidence="1">
    <location>
        <begin position="100"/>
        <end position="120"/>
    </location>
</feature>
<dbReference type="Proteomes" id="UP000288216">
    <property type="component" value="Unassembled WGS sequence"/>
</dbReference>
<feature type="transmembrane region" description="Helical" evidence="1">
    <location>
        <begin position="132"/>
        <end position="161"/>
    </location>
</feature>
<evidence type="ECO:0000313" key="3">
    <source>
        <dbReference type="Proteomes" id="UP000288216"/>
    </source>
</evidence>
<evidence type="ECO:0000256" key="1">
    <source>
        <dbReference type="SAM" id="Phobius"/>
    </source>
</evidence>
<keyword evidence="3" id="KW-1185">Reference proteome</keyword>
<keyword evidence="1" id="KW-1133">Transmembrane helix</keyword>
<dbReference type="EMBL" id="BFAA01006110">
    <property type="protein sequence ID" value="GCB59771.1"/>
    <property type="molecule type" value="Genomic_DNA"/>
</dbReference>